<evidence type="ECO:0000256" key="6">
    <source>
        <dbReference type="SAM" id="MobiDB-lite"/>
    </source>
</evidence>
<feature type="compositionally biased region" description="Pro residues" evidence="6">
    <location>
        <begin position="47"/>
        <end position="62"/>
    </location>
</feature>
<name>A0A8X7YFC6_POPTO</name>
<keyword evidence="3" id="KW-0961">Cell wall biogenesis/degradation</keyword>
<feature type="chain" id="PRO_5036505609" description="Pectin lyase-like superfamily protein" evidence="7">
    <location>
        <begin position="25"/>
        <end position="504"/>
    </location>
</feature>
<accession>A0A8X7YFC6</accession>
<proteinExistence type="inferred from homology"/>
<evidence type="ECO:0000256" key="2">
    <source>
        <dbReference type="ARBA" id="ARBA00022525"/>
    </source>
</evidence>
<organism evidence="8 9">
    <name type="scientific">Populus tomentosa</name>
    <name type="common">Chinese white poplar</name>
    <dbReference type="NCBI Taxonomy" id="118781"/>
    <lineage>
        <taxon>Eukaryota</taxon>
        <taxon>Viridiplantae</taxon>
        <taxon>Streptophyta</taxon>
        <taxon>Embryophyta</taxon>
        <taxon>Tracheophyta</taxon>
        <taxon>Spermatophyta</taxon>
        <taxon>Magnoliopsida</taxon>
        <taxon>eudicotyledons</taxon>
        <taxon>Gunneridae</taxon>
        <taxon>Pentapetalae</taxon>
        <taxon>rosids</taxon>
        <taxon>fabids</taxon>
        <taxon>Malpighiales</taxon>
        <taxon>Salicaceae</taxon>
        <taxon>Saliceae</taxon>
        <taxon>Populus</taxon>
    </lineage>
</organism>
<dbReference type="GO" id="GO:0005576">
    <property type="term" value="C:extracellular region"/>
    <property type="evidence" value="ECO:0007669"/>
    <property type="project" value="UniProtKB-SubCell"/>
</dbReference>
<evidence type="ECO:0000256" key="1">
    <source>
        <dbReference type="ARBA" id="ARBA00004613"/>
    </source>
</evidence>
<keyword evidence="9" id="KW-1185">Reference proteome</keyword>
<dbReference type="GO" id="GO:0004650">
    <property type="term" value="F:polygalacturonase activity"/>
    <property type="evidence" value="ECO:0007669"/>
    <property type="project" value="InterPro"/>
</dbReference>
<keyword evidence="5" id="KW-0378">Hydrolase</keyword>
<keyword evidence="7" id="KW-0732">Signal</keyword>
<dbReference type="FunFam" id="2.160.20.10:FF:000012">
    <property type="entry name" value="Polygalacturonase At1g48100 family"/>
    <property type="match status" value="1"/>
</dbReference>
<dbReference type="GO" id="GO:0071555">
    <property type="term" value="P:cell wall organization"/>
    <property type="evidence" value="ECO:0007669"/>
    <property type="project" value="UniProtKB-KW"/>
</dbReference>
<dbReference type="Pfam" id="PF00295">
    <property type="entry name" value="Glyco_hydro_28"/>
    <property type="match status" value="1"/>
</dbReference>
<evidence type="ECO:0008006" key="10">
    <source>
        <dbReference type="Google" id="ProtNLM"/>
    </source>
</evidence>
<dbReference type="PROSITE" id="PS00502">
    <property type="entry name" value="POLYGALACTURONASE"/>
    <property type="match status" value="1"/>
</dbReference>
<feature type="signal peptide" evidence="7">
    <location>
        <begin position="1"/>
        <end position="24"/>
    </location>
</feature>
<gene>
    <name evidence="8" type="ORF">POTOM_046824</name>
</gene>
<keyword evidence="5" id="KW-0326">Glycosidase</keyword>
<comment type="subcellular location">
    <subcellularLocation>
        <location evidence="1">Secreted</location>
    </subcellularLocation>
</comment>
<evidence type="ECO:0000256" key="4">
    <source>
        <dbReference type="PROSITE-ProRule" id="PRU10052"/>
    </source>
</evidence>
<dbReference type="SMART" id="SM00710">
    <property type="entry name" value="PbH1"/>
    <property type="match status" value="6"/>
</dbReference>
<dbReference type="GO" id="GO:0005975">
    <property type="term" value="P:carbohydrate metabolic process"/>
    <property type="evidence" value="ECO:0007669"/>
    <property type="project" value="InterPro"/>
</dbReference>
<evidence type="ECO:0000256" key="7">
    <source>
        <dbReference type="SAM" id="SignalP"/>
    </source>
</evidence>
<feature type="active site" evidence="4">
    <location>
        <position position="335"/>
    </location>
</feature>
<keyword evidence="2" id="KW-0964">Secreted</keyword>
<protein>
    <recommendedName>
        <fullName evidence="10">Pectin lyase-like superfamily protein</fullName>
    </recommendedName>
</protein>
<comment type="caution">
    <text evidence="8">The sequence shown here is derived from an EMBL/GenBank/DDBJ whole genome shotgun (WGS) entry which is preliminary data.</text>
</comment>
<dbReference type="InterPro" id="IPR000743">
    <property type="entry name" value="Glyco_hydro_28"/>
</dbReference>
<comment type="similarity">
    <text evidence="5">Belongs to the glycosyl hydrolase 28 family.</text>
</comment>
<evidence type="ECO:0000313" key="8">
    <source>
        <dbReference type="EMBL" id="KAG6749756.1"/>
    </source>
</evidence>
<dbReference type="EMBL" id="JAAWWB010000027">
    <property type="protein sequence ID" value="KAG6749756.1"/>
    <property type="molecule type" value="Genomic_DNA"/>
</dbReference>
<sequence length="504" mass="55049">MKHSGVSLLVFGISFICLFLCIQARRHYHTQHHKHSHLHKSSTISEPPTPPPEPASHPPVPANPSGGSGNSTGVFDVRSFGAIGDGITDDTDAFKMAWEAACNQDDSAVILVPYGFEFMIQSTIFTGPCHGGLVFQVTSFVSPVMLFFVPLEVCKDLLILVIGYVLFNEKVDGTLMPPDGPDSWPQKNSRRQWLVFYRINEMSLLGGGVIDGRGEKWWDLPCKPHKGINGTTMPGPCDSPTAIRFFMSSNLTVQGLKIKNSPQFNFRFDNCKNVHVESIHITAPALSPNTDGIHIENTNGVEIYNSVISNGDDCVSIGSGCYDVDIRNITCGPSHGISIGSLGNHNSRACVSNITVRDSVIRVSDNGVRIKTWQGGSGAVSGITFSNIHMDNVRNPIIIDQFYCLSKGCTNQTSALSVSDILYENIKGTYNIRSPPMHFACSDSVPCTNLTLSDIELLPAEGDLVLDPYCWNAYGDFRTLTIPPVSCLMEGIPRSSLHNEMDYC</sequence>
<dbReference type="PANTHER" id="PTHR31375">
    <property type="match status" value="1"/>
</dbReference>
<evidence type="ECO:0000313" key="9">
    <source>
        <dbReference type="Proteomes" id="UP000886885"/>
    </source>
</evidence>
<evidence type="ECO:0000256" key="3">
    <source>
        <dbReference type="ARBA" id="ARBA00023316"/>
    </source>
</evidence>
<feature type="region of interest" description="Disordered" evidence="6">
    <location>
        <begin position="32"/>
        <end position="68"/>
    </location>
</feature>
<dbReference type="InterPro" id="IPR006626">
    <property type="entry name" value="PbH1"/>
</dbReference>
<reference evidence="8" key="1">
    <citation type="journal article" date="2020" name="bioRxiv">
        <title>Hybrid origin of Populus tomentosa Carr. identified through genome sequencing and phylogenomic analysis.</title>
        <authorList>
            <person name="An X."/>
            <person name="Gao K."/>
            <person name="Chen Z."/>
            <person name="Li J."/>
            <person name="Yang X."/>
            <person name="Yang X."/>
            <person name="Zhou J."/>
            <person name="Guo T."/>
            <person name="Zhao T."/>
            <person name="Huang S."/>
            <person name="Miao D."/>
            <person name="Khan W.U."/>
            <person name="Rao P."/>
            <person name="Ye M."/>
            <person name="Lei B."/>
            <person name="Liao W."/>
            <person name="Wang J."/>
            <person name="Ji L."/>
            <person name="Li Y."/>
            <person name="Guo B."/>
            <person name="Mustafa N.S."/>
            <person name="Li S."/>
            <person name="Yun Q."/>
            <person name="Keller S.R."/>
            <person name="Mao J."/>
            <person name="Zhang R."/>
            <person name="Strauss S.H."/>
        </authorList>
    </citation>
    <scope>NUCLEOTIDE SEQUENCE</scope>
    <source>
        <strain evidence="8">GM15</strain>
        <tissue evidence="8">Leaf</tissue>
    </source>
</reference>
<dbReference type="Proteomes" id="UP000886885">
    <property type="component" value="Chromosome 14A"/>
</dbReference>
<dbReference type="OrthoDB" id="187139at2759"/>
<evidence type="ECO:0000256" key="5">
    <source>
        <dbReference type="RuleBase" id="RU361169"/>
    </source>
</evidence>
<dbReference type="AlphaFoldDB" id="A0A8X7YFC6"/>